<sequence length="729" mass="73862">MLFPDFRQAGAWSGHGGNPATSSHSNNLKVPPTPQRPCGRRLLKAVAAQRRPINRNLLDNVDSAVPDGFSSYGPSPYVTTGEELRAGPIPGDVPGGAGPAPQAWQPAEPPAWADAGGSVGDWSQDPQALPQQPPLQQPQSQQQAQADGTYSSLRTPAAAEYCESGHPQGTAQWSSDPHRTIPPRPTWDGPPSDAPGIASAAPSEGLAGEQPAAAPQEPRQGQPPLQQPPRVPYSRPAAGSDWGEVDPLTDWGGVAYSDGSGWDEPYGGDGAAPPPPSSSSSRTTAGEPRAGENGAAAGAAASGSGAAGDGRRDGGRAYGGWGGGAAAADAATDPDGAAATDPDWARAGPGWRGEGTGWAPPYGSYGAWTGQPYGNDATGGGSGAASSSGASPSPDAFRPSDIVLLPGQDASSMLPLAPMSTQVDFFQPRTLQERIVQFVGSIGASVILSKAAVLAGPALLYPIWSPWIRAGIRNLDLYSKNFACVGLWRAEVLDVQINGLAIGGMLLSKEPPVVSLLVGDPWVGGARVSLELPYQLRSETIRTGDAVELLVLSRDDRFSSFKVVRELYLPQSGVWLYDYPYVNRDLFVAVSVTVERQRRAEAAAAAAAQYYTYDVAAASGAAAPSEVQPQGTDAGSGPGSDMAPGAEYGMGSGPGFGVAGGAGLGAGGGEPFMGRGAGSAAGAESGLGVGAAAGSGPAEDGGAAAAPSFSRGLGGDLGSGGSWSSGEWR</sequence>
<name>A0A9W6C152_9CHLO</name>
<feature type="compositionally biased region" description="Low complexity" evidence="1">
    <location>
        <begin position="99"/>
        <end position="115"/>
    </location>
</feature>
<feature type="compositionally biased region" description="Gly residues" evidence="1">
    <location>
        <begin position="677"/>
        <end position="693"/>
    </location>
</feature>
<feature type="region of interest" description="Disordered" evidence="1">
    <location>
        <begin position="677"/>
        <end position="729"/>
    </location>
</feature>
<dbReference type="EMBL" id="BRXU01000053">
    <property type="protein sequence ID" value="GLC61849.1"/>
    <property type="molecule type" value="Genomic_DNA"/>
</dbReference>
<feature type="region of interest" description="Disordered" evidence="1">
    <location>
        <begin position="373"/>
        <end position="398"/>
    </location>
</feature>
<organism evidence="2 3">
    <name type="scientific">Pleodorina starrii</name>
    <dbReference type="NCBI Taxonomy" id="330485"/>
    <lineage>
        <taxon>Eukaryota</taxon>
        <taxon>Viridiplantae</taxon>
        <taxon>Chlorophyta</taxon>
        <taxon>core chlorophytes</taxon>
        <taxon>Chlorophyceae</taxon>
        <taxon>CS clade</taxon>
        <taxon>Chlamydomonadales</taxon>
        <taxon>Volvocaceae</taxon>
        <taxon>Pleodorina</taxon>
    </lineage>
</organism>
<protein>
    <submittedName>
        <fullName evidence="2">Uncharacterized protein</fullName>
    </submittedName>
</protein>
<feature type="compositionally biased region" description="Low complexity" evidence="1">
    <location>
        <begin position="137"/>
        <end position="147"/>
    </location>
</feature>
<feature type="compositionally biased region" description="Gly residues" evidence="1">
    <location>
        <begin position="712"/>
        <end position="723"/>
    </location>
</feature>
<proteinExistence type="predicted"/>
<feature type="compositionally biased region" description="Gly residues" evidence="1">
    <location>
        <begin position="316"/>
        <end position="325"/>
    </location>
</feature>
<feature type="compositionally biased region" description="Low complexity" evidence="1">
    <location>
        <begin position="278"/>
        <end position="304"/>
    </location>
</feature>
<feature type="compositionally biased region" description="Low complexity" evidence="1">
    <location>
        <begin position="694"/>
        <end position="711"/>
    </location>
</feature>
<dbReference type="AlphaFoldDB" id="A0A9W6C152"/>
<evidence type="ECO:0000256" key="1">
    <source>
        <dbReference type="SAM" id="MobiDB-lite"/>
    </source>
</evidence>
<feature type="region of interest" description="Disordered" evidence="1">
    <location>
        <begin position="624"/>
        <end position="648"/>
    </location>
</feature>
<feature type="compositionally biased region" description="Low complexity" evidence="1">
    <location>
        <begin position="204"/>
        <end position="224"/>
    </location>
</feature>
<dbReference type="Proteomes" id="UP001165080">
    <property type="component" value="Unassembled WGS sequence"/>
</dbReference>
<evidence type="ECO:0000313" key="2">
    <source>
        <dbReference type="EMBL" id="GLC61849.1"/>
    </source>
</evidence>
<evidence type="ECO:0000313" key="3">
    <source>
        <dbReference type="Proteomes" id="UP001165080"/>
    </source>
</evidence>
<reference evidence="2 3" key="1">
    <citation type="journal article" date="2023" name="Commun. Biol.">
        <title>Reorganization of the ancestral sex-determining regions during the evolution of trioecy in Pleodorina starrii.</title>
        <authorList>
            <person name="Takahashi K."/>
            <person name="Suzuki S."/>
            <person name="Kawai-Toyooka H."/>
            <person name="Yamamoto K."/>
            <person name="Hamaji T."/>
            <person name="Ootsuki R."/>
            <person name="Yamaguchi H."/>
            <person name="Kawachi M."/>
            <person name="Higashiyama T."/>
            <person name="Nozaki H."/>
        </authorList>
    </citation>
    <scope>NUCLEOTIDE SEQUENCE [LARGE SCALE GENOMIC DNA]</scope>
    <source>
        <strain evidence="2 3">NIES-4479</strain>
    </source>
</reference>
<feature type="compositionally biased region" description="Polar residues" evidence="1">
    <location>
        <begin position="19"/>
        <end position="28"/>
    </location>
</feature>
<keyword evidence="3" id="KW-1185">Reference proteome</keyword>
<gene>
    <name evidence="2" type="primary">PLEST010845</name>
    <name evidence="2" type="ORF">PLESTB_001810100</name>
</gene>
<accession>A0A9W6C152</accession>
<feature type="region of interest" description="Disordered" evidence="1">
    <location>
        <begin position="9"/>
        <end position="343"/>
    </location>
</feature>
<dbReference type="OrthoDB" id="191206at2759"/>
<comment type="caution">
    <text evidence="2">The sequence shown here is derived from an EMBL/GenBank/DDBJ whole genome shotgun (WGS) entry which is preliminary data.</text>
</comment>
<feature type="compositionally biased region" description="Low complexity" evidence="1">
    <location>
        <begin position="326"/>
        <end position="342"/>
    </location>
</feature>